<dbReference type="RefSeq" id="XP_033657731.1">
    <property type="nucleotide sequence ID" value="XM_033792991.1"/>
</dbReference>
<protein>
    <submittedName>
        <fullName evidence="2">Uncharacterized protein</fullName>
    </submittedName>
</protein>
<organism evidence="2 3">
    <name type="scientific">Westerdykella ornata</name>
    <dbReference type="NCBI Taxonomy" id="318751"/>
    <lineage>
        <taxon>Eukaryota</taxon>
        <taxon>Fungi</taxon>
        <taxon>Dikarya</taxon>
        <taxon>Ascomycota</taxon>
        <taxon>Pezizomycotina</taxon>
        <taxon>Dothideomycetes</taxon>
        <taxon>Pleosporomycetidae</taxon>
        <taxon>Pleosporales</taxon>
        <taxon>Sporormiaceae</taxon>
        <taxon>Westerdykella</taxon>
    </lineage>
</organism>
<keyword evidence="3" id="KW-1185">Reference proteome</keyword>
<dbReference type="GeneID" id="54546166"/>
<name>A0A6A6JVR0_WESOR</name>
<dbReference type="Proteomes" id="UP000800097">
    <property type="component" value="Unassembled WGS sequence"/>
</dbReference>
<sequence>MTKVTVACALTKPDPSETQPGWNPAPSKKQSAAKSSTHRYSPSLPTHSHLALPFLPVPIDFACHFRAPGSSSPLCCSVPSQTLATRYQIRLAGILPTQYSYTVHYYLTPLRSPPCGIGHATIWPCLPSFPPAPKHIPPPPPPLRYLPAVPQRWAFCTTPEHFPRRAHLLANTTLSYILRLPVQP</sequence>
<accession>A0A6A6JVR0</accession>
<reference evidence="2" key="1">
    <citation type="journal article" date="2020" name="Stud. Mycol.">
        <title>101 Dothideomycetes genomes: a test case for predicting lifestyles and emergence of pathogens.</title>
        <authorList>
            <person name="Haridas S."/>
            <person name="Albert R."/>
            <person name="Binder M."/>
            <person name="Bloem J."/>
            <person name="Labutti K."/>
            <person name="Salamov A."/>
            <person name="Andreopoulos B."/>
            <person name="Baker S."/>
            <person name="Barry K."/>
            <person name="Bills G."/>
            <person name="Bluhm B."/>
            <person name="Cannon C."/>
            <person name="Castanera R."/>
            <person name="Culley D."/>
            <person name="Daum C."/>
            <person name="Ezra D."/>
            <person name="Gonzalez J."/>
            <person name="Henrissat B."/>
            <person name="Kuo A."/>
            <person name="Liang C."/>
            <person name="Lipzen A."/>
            <person name="Lutzoni F."/>
            <person name="Magnuson J."/>
            <person name="Mondo S."/>
            <person name="Nolan M."/>
            <person name="Ohm R."/>
            <person name="Pangilinan J."/>
            <person name="Park H.-J."/>
            <person name="Ramirez L."/>
            <person name="Alfaro M."/>
            <person name="Sun H."/>
            <person name="Tritt A."/>
            <person name="Yoshinaga Y."/>
            <person name="Zwiers L.-H."/>
            <person name="Turgeon B."/>
            <person name="Goodwin S."/>
            <person name="Spatafora J."/>
            <person name="Crous P."/>
            <person name="Grigoriev I."/>
        </authorList>
    </citation>
    <scope>NUCLEOTIDE SEQUENCE</scope>
    <source>
        <strain evidence="2">CBS 379.55</strain>
    </source>
</reference>
<feature type="compositionally biased region" description="Low complexity" evidence="1">
    <location>
        <begin position="24"/>
        <end position="35"/>
    </location>
</feature>
<evidence type="ECO:0000256" key="1">
    <source>
        <dbReference type="SAM" id="MobiDB-lite"/>
    </source>
</evidence>
<evidence type="ECO:0000313" key="2">
    <source>
        <dbReference type="EMBL" id="KAF2280193.1"/>
    </source>
</evidence>
<dbReference type="AlphaFoldDB" id="A0A6A6JVR0"/>
<gene>
    <name evidence="2" type="ORF">EI97DRAFT_114297</name>
</gene>
<evidence type="ECO:0000313" key="3">
    <source>
        <dbReference type="Proteomes" id="UP000800097"/>
    </source>
</evidence>
<proteinExistence type="predicted"/>
<dbReference type="EMBL" id="ML986485">
    <property type="protein sequence ID" value="KAF2280193.1"/>
    <property type="molecule type" value="Genomic_DNA"/>
</dbReference>
<feature type="region of interest" description="Disordered" evidence="1">
    <location>
        <begin position="9"/>
        <end position="44"/>
    </location>
</feature>